<sequence length="297" mass="33716">MFIPPQKKSLWPLVQGLSYLAPSLLLFICFVFYPLLKSIQLSLFNTDLIGQETIYIGFQRYIDMFSSLQFLHSLWATVLFTIYTVLPGMLIALGLAYIANWQLRGIAVFQTIFAFPLSIAVAGASMIFMMLFNPTAGVFAYFLQIFHLPAISWLADPNWALISVSLVAIWRGLGFNIIIFLGGLQSIPKHLYESAGMDGASPWRQFIDITLPLLSPTSFFVFIVSIINSMQTFGEINILTQGGPSESTNVIVYSIYREGFFNLNYSYASAESIILFFIILLLTLFEFWLLERKVFYR</sequence>
<evidence type="ECO:0000256" key="4">
    <source>
        <dbReference type="ARBA" id="ARBA00022692"/>
    </source>
</evidence>
<evidence type="ECO:0000313" key="10">
    <source>
        <dbReference type="Proteomes" id="UP000199662"/>
    </source>
</evidence>
<dbReference type="Pfam" id="PF00528">
    <property type="entry name" value="BPD_transp_1"/>
    <property type="match status" value="1"/>
</dbReference>
<keyword evidence="6 7" id="KW-0472">Membrane</keyword>
<evidence type="ECO:0000256" key="1">
    <source>
        <dbReference type="ARBA" id="ARBA00004651"/>
    </source>
</evidence>
<feature type="transmembrane region" description="Helical" evidence="7">
    <location>
        <begin position="105"/>
        <end position="131"/>
    </location>
</feature>
<keyword evidence="3" id="KW-1003">Cell membrane</keyword>
<reference evidence="9 10" key="1">
    <citation type="submission" date="2016-10" db="EMBL/GenBank/DDBJ databases">
        <authorList>
            <person name="de Groot N.N."/>
        </authorList>
    </citation>
    <scope>NUCLEOTIDE SEQUENCE [LARGE SCALE GENOMIC DNA]</scope>
    <source>
        <strain evidence="9 10">DSM 2179</strain>
    </source>
</reference>
<dbReference type="Gene3D" id="1.10.3720.10">
    <property type="entry name" value="MetI-like"/>
    <property type="match status" value="1"/>
</dbReference>
<keyword evidence="10" id="KW-1185">Reference proteome</keyword>
<keyword evidence="5 7" id="KW-1133">Transmembrane helix</keyword>
<evidence type="ECO:0000256" key="5">
    <source>
        <dbReference type="ARBA" id="ARBA00022989"/>
    </source>
</evidence>
<evidence type="ECO:0000256" key="7">
    <source>
        <dbReference type="RuleBase" id="RU363032"/>
    </source>
</evidence>
<dbReference type="STRING" id="84035.SAMN05660742_1249"/>
<feature type="transmembrane region" description="Helical" evidence="7">
    <location>
        <begin position="272"/>
        <end position="290"/>
    </location>
</feature>
<dbReference type="AlphaFoldDB" id="A0A1H7CT57"/>
<dbReference type="PANTHER" id="PTHR30193:SF37">
    <property type="entry name" value="INNER MEMBRANE ABC TRANSPORTER PERMEASE PROTEIN YCJO"/>
    <property type="match status" value="1"/>
</dbReference>
<dbReference type="InterPro" id="IPR051393">
    <property type="entry name" value="ABC_transporter_permease"/>
</dbReference>
<comment type="subcellular location">
    <subcellularLocation>
        <location evidence="1 7">Cell membrane</location>
        <topology evidence="1 7">Multi-pass membrane protein</topology>
    </subcellularLocation>
</comment>
<dbReference type="GO" id="GO:0055085">
    <property type="term" value="P:transmembrane transport"/>
    <property type="evidence" value="ECO:0007669"/>
    <property type="project" value="InterPro"/>
</dbReference>
<evidence type="ECO:0000259" key="8">
    <source>
        <dbReference type="PROSITE" id="PS50928"/>
    </source>
</evidence>
<feature type="transmembrane region" description="Helical" evidence="7">
    <location>
        <begin position="74"/>
        <end position="99"/>
    </location>
</feature>
<feature type="domain" description="ABC transmembrane type-1" evidence="8">
    <location>
        <begin position="74"/>
        <end position="286"/>
    </location>
</feature>
<dbReference type="CDD" id="cd06261">
    <property type="entry name" value="TM_PBP2"/>
    <property type="match status" value="1"/>
</dbReference>
<dbReference type="GO" id="GO:0005886">
    <property type="term" value="C:plasma membrane"/>
    <property type="evidence" value="ECO:0007669"/>
    <property type="project" value="UniProtKB-SubCell"/>
</dbReference>
<protein>
    <submittedName>
        <fullName evidence="9">sn-glycerol 3-phosphate transport system permease protein</fullName>
    </submittedName>
</protein>
<proteinExistence type="inferred from homology"/>
<evidence type="ECO:0000256" key="3">
    <source>
        <dbReference type="ARBA" id="ARBA00022475"/>
    </source>
</evidence>
<feature type="transmembrane region" description="Helical" evidence="7">
    <location>
        <begin position="161"/>
        <end position="184"/>
    </location>
</feature>
<comment type="similarity">
    <text evidence="7">Belongs to the binding-protein-dependent transport system permease family.</text>
</comment>
<dbReference type="Proteomes" id="UP000199662">
    <property type="component" value="Unassembled WGS sequence"/>
</dbReference>
<accession>A0A1H7CT57</accession>
<feature type="transmembrane region" description="Helical" evidence="7">
    <location>
        <begin position="16"/>
        <end position="36"/>
    </location>
</feature>
<dbReference type="PANTHER" id="PTHR30193">
    <property type="entry name" value="ABC TRANSPORTER PERMEASE PROTEIN"/>
    <property type="match status" value="1"/>
</dbReference>
<dbReference type="EMBL" id="FNZK01000024">
    <property type="protein sequence ID" value="SEJ91747.1"/>
    <property type="molecule type" value="Genomic_DNA"/>
</dbReference>
<dbReference type="SUPFAM" id="SSF161098">
    <property type="entry name" value="MetI-like"/>
    <property type="match status" value="1"/>
</dbReference>
<evidence type="ECO:0000256" key="6">
    <source>
        <dbReference type="ARBA" id="ARBA00023136"/>
    </source>
</evidence>
<feature type="transmembrane region" description="Helical" evidence="7">
    <location>
        <begin position="138"/>
        <end position="155"/>
    </location>
</feature>
<feature type="transmembrane region" description="Helical" evidence="7">
    <location>
        <begin position="205"/>
        <end position="227"/>
    </location>
</feature>
<evidence type="ECO:0000256" key="2">
    <source>
        <dbReference type="ARBA" id="ARBA00022448"/>
    </source>
</evidence>
<evidence type="ECO:0000313" key="9">
    <source>
        <dbReference type="EMBL" id="SEJ91747.1"/>
    </source>
</evidence>
<dbReference type="PROSITE" id="PS50928">
    <property type="entry name" value="ABC_TM1"/>
    <property type="match status" value="1"/>
</dbReference>
<keyword evidence="2 7" id="KW-0813">Transport</keyword>
<dbReference type="InterPro" id="IPR035906">
    <property type="entry name" value="MetI-like_sf"/>
</dbReference>
<dbReference type="InterPro" id="IPR000515">
    <property type="entry name" value="MetI-like"/>
</dbReference>
<gene>
    <name evidence="9" type="ORF">SAMN05660742_1249</name>
</gene>
<organism evidence="9 10">
    <name type="scientific">Propionispira arboris</name>
    <dbReference type="NCBI Taxonomy" id="84035"/>
    <lineage>
        <taxon>Bacteria</taxon>
        <taxon>Bacillati</taxon>
        <taxon>Bacillota</taxon>
        <taxon>Negativicutes</taxon>
        <taxon>Selenomonadales</taxon>
        <taxon>Selenomonadaceae</taxon>
        <taxon>Propionispira</taxon>
    </lineage>
</organism>
<name>A0A1H7CT57_9FIRM</name>
<keyword evidence="4 7" id="KW-0812">Transmembrane</keyword>